<dbReference type="Pfam" id="PF00754">
    <property type="entry name" value="F5_F8_type_C"/>
    <property type="match status" value="1"/>
</dbReference>
<dbReference type="InterPro" id="IPR011496">
    <property type="entry name" value="O-GlcNAcase_cat"/>
</dbReference>
<dbReference type="Pfam" id="PF07555">
    <property type="entry name" value="NAGidase"/>
    <property type="match status" value="1"/>
</dbReference>
<evidence type="ECO:0000256" key="2">
    <source>
        <dbReference type="ARBA" id="ARBA00023295"/>
    </source>
</evidence>
<organism evidence="8 9">
    <name type="scientific">Streptomyces tsukubensis</name>
    <dbReference type="NCBI Taxonomy" id="83656"/>
    <lineage>
        <taxon>Bacteria</taxon>
        <taxon>Bacillati</taxon>
        <taxon>Actinomycetota</taxon>
        <taxon>Actinomycetes</taxon>
        <taxon>Kitasatosporales</taxon>
        <taxon>Streptomycetaceae</taxon>
        <taxon>Streptomyces</taxon>
    </lineage>
</organism>
<dbReference type="GO" id="GO:0005975">
    <property type="term" value="P:carbohydrate metabolic process"/>
    <property type="evidence" value="ECO:0007669"/>
    <property type="project" value="UniProtKB-ARBA"/>
</dbReference>
<dbReference type="InterPro" id="IPR029018">
    <property type="entry name" value="Hex-like_dom2"/>
</dbReference>
<keyword evidence="9" id="KW-1185">Reference proteome</keyword>
<gene>
    <name evidence="8" type="ORF">B1H18_32040</name>
</gene>
<comment type="similarity">
    <text evidence="3">Belongs to the glycosyl hydrolase 84 family.</text>
</comment>
<dbReference type="Pfam" id="PF02838">
    <property type="entry name" value="Glyco_hydro_20b"/>
    <property type="match status" value="1"/>
</dbReference>
<dbReference type="EMBL" id="MVFC01000046">
    <property type="protein sequence ID" value="OON71902.1"/>
    <property type="molecule type" value="Genomic_DNA"/>
</dbReference>
<dbReference type="Proteomes" id="UP000190539">
    <property type="component" value="Unassembled WGS sequence"/>
</dbReference>
<protein>
    <submittedName>
        <fullName evidence="8">Beta-N-acetylhexosaminidase</fullName>
    </submittedName>
</protein>
<dbReference type="STRING" id="83656.B1H18_32040"/>
<dbReference type="PROSITE" id="PS52009">
    <property type="entry name" value="GH84"/>
    <property type="match status" value="1"/>
</dbReference>
<keyword evidence="5" id="KW-0732">Signal</keyword>
<dbReference type="Gene3D" id="2.60.120.260">
    <property type="entry name" value="Galactose-binding domain-like"/>
    <property type="match status" value="1"/>
</dbReference>
<accession>A0A1V3ZZL9</accession>
<feature type="domain" description="GH84" evidence="7">
    <location>
        <begin position="200"/>
        <end position="480"/>
    </location>
</feature>
<dbReference type="SUPFAM" id="SSF140657">
    <property type="entry name" value="Hyaluronidase post-catalytic domain-like"/>
    <property type="match status" value="1"/>
</dbReference>
<evidence type="ECO:0000256" key="3">
    <source>
        <dbReference type="PROSITE-ProRule" id="PRU01353"/>
    </source>
</evidence>
<evidence type="ECO:0000256" key="4">
    <source>
        <dbReference type="SAM" id="MobiDB-lite"/>
    </source>
</evidence>
<feature type="signal peptide" evidence="5">
    <location>
        <begin position="1"/>
        <end position="28"/>
    </location>
</feature>
<feature type="active site" description="Proton donor" evidence="3">
    <location>
        <position position="315"/>
    </location>
</feature>
<dbReference type="AlphaFoldDB" id="A0A1V3ZZL9"/>
<dbReference type="GO" id="GO:1901135">
    <property type="term" value="P:carbohydrate derivative metabolic process"/>
    <property type="evidence" value="ECO:0007669"/>
    <property type="project" value="UniProtKB-ARBA"/>
</dbReference>
<name>A0A1V3ZZL9_9ACTN</name>
<evidence type="ECO:0000256" key="5">
    <source>
        <dbReference type="SAM" id="SignalP"/>
    </source>
</evidence>
<evidence type="ECO:0000256" key="1">
    <source>
        <dbReference type="ARBA" id="ARBA00022801"/>
    </source>
</evidence>
<comment type="caution">
    <text evidence="8">The sequence shown here is derived from an EMBL/GenBank/DDBJ whole genome shotgun (WGS) entry which is preliminary data.</text>
</comment>
<dbReference type="InterPro" id="IPR049019">
    <property type="entry name" value="NagJ-like_helical"/>
</dbReference>
<evidence type="ECO:0000313" key="8">
    <source>
        <dbReference type="EMBL" id="OON71902.1"/>
    </source>
</evidence>
<dbReference type="InterPro" id="IPR000421">
    <property type="entry name" value="FA58C"/>
</dbReference>
<evidence type="ECO:0000259" key="7">
    <source>
        <dbReference type="PROSITE" id="PS52009"/>
    </source>
</evidence>
<feature type="region of interest" description="Disordered" evidence="4">
    <location>
        <begin position="786"/>
        <end position="821"/>
    </location>
</feature>
<keyword evidence="1 3" id="KW-0378">Hydrolase</keyword>
<dbReference type="Gene3D" id="1.20.58.460">
    <property type="entry name" value="Hyaluronidase post-catalytic domain-like"/>
    <property type="match status" value="1"/>
</dbReference>
<dbReference type="Pfam" id="PF21774">
    <property type="entry name" value="NagJ_C"/>
    <property type="match status" value="1"/>
</dbReference>
<feature type="compositionally biased region" description="Polar residues" evidence="4">
    <location>
        <begin position="798"/>
        <end position="815"/>
    </location>
</feature>
<sequence>MLGPLAAGLVLALAAAPLTVAGAGPAAAAGSGSAAEPVGAAQGAGASVITPTPQKQTARSDSVRITSTVDVVTGASTDEASLSLVKKTLRAAGASHLAVGPKTHGHNRLAVHVGGPGENSSSAAALDALGVEGPKCLAAEGYVLAAGGAHGDSAGRVVLSGVDATGTYYAARSLEQVLPRRAHAGATVRGLTVRDWPATPVRGTIEGFYGTPWSQAARLDQMDFYGTHKMNIYVYSPKDDAYLREKWRDPYPADQLARIKQLVERATANHVEFTYALSPGLSVCYSSEEDIKALVTKLETIRDIGVRQFAVPLDDISYTDWNCDADRTRFGTGGGAAGSAQSYLLNEVNKRFIKAHEGAKPLQMVPTEYYDVTPSPYKSALSEQLDKDVLVEWTGVGVVAPTMTVAQARAAKEVFGHSILTWDNYPVNDYATDRLLLGPFNGREKGLAEQVAGITANPMIQPYASKLALSTVADYTWNDEAYDADRSYRAAVREMAGGKPDVERALRAFTDVNHSSSLNKQEAPELSSVISRYWEGKGSSRALTAALRELRDAPRVLRSSLQDKGFVEDASPWLDSARAWGTATLTALDMVEQAKAGHGAAAWAARQKLPGLVAKAKAPVYVDMKGAKIPVTVGEGVLDTFVTRALTEQGKELGLPPQPVGQSGMGVYSGNVPDRMTDGDDATYFWSGAAAAKDDWVGVDLGSDRPVDGITVEMAKSGSEDDYLHQGVLEYSSDNRTWHEVASFKDQPDVTAKAPAGTTARYVRARATADQTSWVVVREFRVTGAGTPTVTGDPPAASGSSQGAVADGNTATTYRGSRAPRQGESLRIALDRAEQVRTVTVLAPEGASGGTAASVRIRVDGEWKTLGRTDGAYTRLTAHHASTVDAVRLVWGSGASEAPVISEVIVG</sequence>
<dbReference type="PANTHER" id="PTHR13170">
    <property type="entry name" value="O-GLCNACASE"/>
    <property type="match status" value="1"/>
</dbReference>
<proteinExistence type="inferred from homology"/>
<dbReference type="SUPFAM" id="SSF55545">
    <property type="entry name" value="beta-N-acetylhexosaminidase-like domain"/>
    <property type="match status" value="1"/>
</dbReference>
<dbReference type="GO" id="GO:0015929">
    <property type="term" value="F:hexosaminidase activity"/>
    <property type="evidence" value="ECO:0007669"/>
    <property type="project" value="UniProtKB-ARBA"/>
</dbReference>
<evidence type="ECO:0000313" key="9">
    <source>
        <dbReference type="Proteomes" id="UP000190539"/>
    </source>
</evidence>
<dbReference type="Gene3D" id="3.20.20.80">
    <property type="entry name" value="Glycosidases"/>
    <property type="match status" value="1"/>
</dbReference>
<feature type="domain" description="F5/8 type C" evidence="6">
    <location>
        <begin position="641"/>
        <end position="785"/>
    </location>
</feature>
<dbReference type="PANTHER" id="PTHR13170:SF16">
    <property type="entry name" value="PROTEIN O-GLCNACASE"/>
    <property type="match status" value="1"/>
</dbReference>
<reference evidence="8 9" key="1">
    <citation type="submission" date="2017-02" db="EMBL/GenBank/DDBJ databases">
        <title>Draft Genome Sequence of Streptomyces tsukubaensis F601, a Producer of the immunosuppressant tacrolimus FK506.</title>
        <authorList>
            <person name="Zong G."/>
            <person name="Zhong C."/>
            <person name="Fu J."/>
            <person name="Qin R."/>
            <person name="Cao G."/>
        </authorList>
    </citation>
    <scope>NUCLEOTIDE SEQUENCE [LARGE SCALE GENOMIC DNA]</scope>
    <source>
        <strain evidence="8 9">F601</strain>
    </source>
</reference>
<dbReference type="InterPro" id="IPR051822">
    <property type="entry name" value="Glycosyl_Hydrolase_84"/>
</dbReference>
<feature type="chain" id="PRO_5012799082" evidence="5">
    <location>
        <begin position="29"/>
        <end position="907"/>
    </location>
</feature>
<dbReference type="SUPFAM" id="SSF51445">
    <property type="entry name" value="(Trans)glycosidases"/>
    <property type="match status" value="1"/>
</dbReference>
<evidence type="ECO:0000259" key="6">
    <source>
        <dbReference type="PROSITE" id="PS50022"/>
    </source>
</evidence>
<dbReference type="SUPFAM" id="SSF49785">
    <property type="entry name" value="Galactose-binding domain-like"/>
    <property type="match status" value="1"/>
</dbReference>
<dbReference type="PROSITE" id="PS50022">
    <property type="entry name" value="FA58C_3"/>
    <property type="match status" value="1"/>
</dbReference>
<keyword evidence="2 3" id="KW-0326">Glycosidase</keyword>
<dbReference type="InterPro" id="IPR008979">
    <property type="entry name" value="Galactose-bd-like_sf"/>
</dbReference>
<dbReference type="InterPro" id="IPR017853">
    <property type="entry name" value="GH"/>
</dbReference>
<dbReference type="InterPro" id="IPR015882">
    <property type="entry name" value="HEX_bac_N"/>
</dbReference>
<dbReference type="Gene3D" id="3.30.379.10">
    <property type="entry name" value="Chitobiase/beta-hexosaminidase domain 2-like"/>
    <property type="match status" value="1"/>
</dbReference>